<gene>
    <name evidence="4" type="ORF">AERYTH_13000</name>
</gene>
<evidence type="ECO:0000259" key="3">
    <source>
        <dbReference type="Pfam" id="PF01557"/>
    </source>
</evidence>
<dbReference type="PATRIC" id="fig|2041.4.peg.2712"/>
<organism evidence="4 5">
    <name type="scientific">Aeromicrobium erythreum</name>
    <dbReference type="NCBI Taxonomy" id="2041"/>
    <lineage>
        <taxon>Bacteria</taxon>
        <taxon>Bacillati</taxon>
        <taxon>Actinomycetota</taxon>
        <taxon>Actinomycetes</taxon>
        <taxon>Propionibacteriales</taxon>
        <taxon>Nocardioidaceae</taxon>
        <taxon>Aeromicrobium</taxon>
    </lineage>
</organism>
<proteinExistence type="inferred from homology"/>
<keyword evidence="5" id="KW-1185">Reference proteome</keyword>
<dbReference type="GO" id="GO:0016787">
    <property type="term" value="F:hydrolase activity"/>
    <property type="evidence" value="ECO:0007669"/>
    <property type="project" value="UniProtKB-KW"/>
</dbReference>
<reference evidence="4 5" key="1">
    <citation type="journal article" date="1991" name="Int. J. Syst. Bacteriol.">
        <title>Description of the erythromycin-producing bacterium Arthrobacter sp. strain NRRL B-3381 as Aeromicrobium erythreum gen. nov., sp. nov.</title>
        <authorList>
            <person name="Miller E.S."/>
            <person name="Woese C.R."/>
            <person name="Brenner S."/>
        </authorList>
    </citation>
    <scope>NUCLEOTIDE SEQUENCE [LARGE SCALE GENOMIC DNA]</scope>
    <source>
        <strain evidence="4 5">AR18</strain>
    </source>
</reference>
<protein>
    <submittedName>
        <fullName evidence="4">Fumarylacetoacetate hydrolase</fullName>
    </submittedName>
</protein>
<dbReference type="Pfam" id="PF01557">
    <property type="entry name" value="FAA_hydrolase"/>
    <property type="match status" value="1"/>
</dbReference>
<evidence type="ECO:0000313" key="5">
    <source>
        <dbReference type="Proteomes" id="UP000067689"/>
    </source>
</evidence>
<dbReference type="Proteomes" id="UP000067689">
    <property type="component" value="Chromosome"/>
</dbReference>
<dbReference type="InterPro" id="IPR036663">
    <property type="entry name" value="Fumarylacetoacetase_C_sf"/>
</dbReference>
<evidence type="ECO:0000256" key="2">
    <source>
        <dbReference type="ARBA" id="ARBA00022723"/>
    </source>
</evidence>
<dbReference type="GO" id="GO:0044281">
    <property type="term" value="P:small molecule metabolic process"/>
    <property type="evidence" value="ECO:0007669"/>
    <property type="project" value="UniProtKB-ARBA"/>
</dbReference>
<dbReference type="PANTHER" id="PTHR42796:SF4">
    <property type="entry name" value="FUMARYLACETOACETATE HYDROLASE DOMAIN-CONTAINING PROTEIN 2A"/>
    <property type="match status" value="1"/>
</dbReference>
<keyword evidence="2" id="KW-0479">Metal-binding</keyword>
<dbReference type="SUPFAM" id="SSF56529">
    <property type="entry name" value="FAH"/>
    <property type="match status" value="1"/>
</dbReference>
<dbReference type="InterPro" id="IPR011234">
    <property type="entry name" value="Fumarylacetoacetase-like_C"/>
</dbReference>
<dbReference type="EMBL" id="CP011502">
    <property type="protein sequence ID" value="ALX05549.1"/>
    <property type="molecule type" value="Genomic_DNA"/>
</dbReference>
<keyword evidence="4" id="KW-0378">Hydrolase</keyword>
<evidence type="ECO:0000313" key="4">
    <source>
        <dbReference type="EMBL" id="ALX05549.1"/>
    </source>
</evidence>
<dbReference type="PANTHER" id="PTHR42796">
    <property type="entry name" value="FUMARYLACETOACETATE HYDROLASE DOMAIN-CONTAINING PROTEIN 2A-RELATED"/>
    <property type="match status" value="1"/>
</dbReference>
<sequence length="323" mass="34940">MATNLLRYRTGPSAGATWGVLDGDGFVAPLDGAYATTGDLVEHGEDDWRARATEAGSVALDDVEVLSPVTTPCRVMCQGVNYREHAIESGMDPDALDFNLFFDKTDASVTGPFDDVVRPAHVRLLDYEIEMALVLRSRVRGPVTVTRENLADHVFAVTVANDLSARDVQLPQGQFLKGKSYRGFCPVGPYLTVLERDEIGLVDELDLTLAVNGEVRQHDSTRHLLHKPAETLTELSTFCDLDPGDLLLTGTPSGITAGSPPAVVRRLATAILGERRLWQAFVRTNLKKPYLVPGDVVTASISHPLGAADLGTQRTAIVAPRDV</sequence>
<dbReference type="InterPro" id="IPR051121">
    <property type="entry name" value="FAH"/>
</dbReference>
<dbReference type="GO" id="GO:0046872">
    <property type="term" value="F:metal ion binding"/>
    <property type="evidence" value="ECO:0007669"/>
    <property type="project" value="UniProtKB-KW"/>
</dbReference>
<dbReference type="RefSeq" id="WP_202967670.1">
    <property type="nucleotide sequence ID" value="NZ_CP011502.1"/>
</dbReference>
<feature type="domain" description="Fumarylacetoacetase-like C-terminal" evidence="3">
    <location>
        <begin position="75"/>
        <end position="317"/>
    </location>
</feature>
<comment type="similarity">
    <text evidence="1">Belongs to the FAH family.</text>
</comment>
<dbReference type="AlphaFoldDB" id="A0A0U4CXY9"/>
<evidence type="ECO:0000256" key="1">
    <source>
        <dbReference type="ARBA" id="ARBA00010211"/>
    </source>
</evidence>
<dbReference type="Gene3D" id="3.90.850.10">
    <property type="entry name" value="Fumarylacetoacetase-like, C-terminal domain"/>
    <property type="match status" value="1"/>
</dbReference>
<name>A0A0U4CXY9_9ACTN</name>
<dbReference type="STRING" id="2041.AERYTH_13000"/>
<dbReference type="KEGG" id="aer:AERYTH_13000"/>
<accession>A0A0U4CXY9</accession>